<dbReference type="InterPro" id="IPR026349">
    <property type="entry name" value="CHP04255"/>
</dbReference>
<evidence type="ECO:0000313" key="2">
    <source>
        <dbReference type="Proteomes" id="UP000286211"/>
    </source>
</evidence>
<proteinExistence type="predicted"/>
<evidence type="ECO:0000313" key="1">
    <source>
        <dbReference type="EMBL" id="RHK08430.1"/>
    </source>
</evidence>
<dbReference type="NCBIfam" id="TIGR04255">
    <property type="entry name" value="sporadTIGR04255"/>
    <property type="match status" value="1"/>
</dbReference>
<organism evidence="1 2">
    <name type="scientific">Segatella copri</name>
    <dbReference type="NCBI Taxonomy" id="165179"/>
    <lineage>
        <taxon>Bacteria</taxon>
        <taxon>Pseudomonadati</taxon>
        <taxon>Bacteroidota</taxon>
        <taxon>Bacteroidia</taxon>
        <taxon>Bacteroidales</taxon>
        <taxon>Prevotellaceae</taxon>
        <taxon>Segatella</taxon>
    </lineage>
</organism>
<dbReference type="Proteomes" id="UP000286211">
    <property type="component" value="Unassembled WGS sequence"/>
</dbReference>
<reference evidence="1 2" key="1">
    <citation type="submission" date="2018-08" db="EMBL/GenBank/DDBJ databases">
        <title>A genome reference for cultivated species of the human gut microbiota.</title>
        <authorList>
            <person name="Zou Y."/>
            <person name="Xue W."/>
            <person name="Luo G."/>
        </authorList>
    </citation>
    <scope>NUCLEOTIDE SEQUENCE [LARGE SCALE GENOMIC DNA]</scope>
    <source>
        <strain evidence="1 2">AF46-2NS</strain>
    </source>
</reference>
<gene>
    <name evidence="1" type="ORF">DW079_13210</name>
</gene>
<dbReference type="EMBL" id="QRNB01000095">
    <property type="protein sequence ID" value="RHK08430.1"/>
    <property type="molecule type" value="Genomic_DNA"/>
</dbReference>
<comment type="caution">
    <text evidence="1">The sequence shown here is derived from an EMBL/GenBank/DDBJ whole genome shotgun (WGS) entry which is preliminary data.</text>
</comment>
<sequence length="229" mass="25768">MEQLKDNPIIDTGLEMTLSYSIPSDAIVGILFNILHQKDEHVGLQKLPVSNIPDDIRRMDPNLKNKPTHQISCRDGFVQIGDGVLCIGGKIPYTSWAEFEKFIKQIVNSLSQSSLINQVELVKLRYLNFYTENIFDSINLNISMKGINNICSGSTVFRTEIPCKENIIGVLQITNGVHVKNESLELDNDGSLIDIQTLAKKVSLGTWLDVVKTLHEQVESLFIKLTRKE</sequence>
<protein>
    <submittedName>
        <fullName evidence="1">TIGR04255 family protein</fullName>
    </submittedName>
</protein>
<dbReference type="AlphaFoldDB" id="A0A3R6JY63"/>
<accession>A0A3R6JY63</accession>
<name>A0A3R6JY63_9BACT</name>